<dbReference type="PANTHER" id="PTHR43143:SF1">
    <property type="entry name" value="SERINE_THREONINE-PROTEIN PHOSPHATASE CPPED1"/>
    <property type="match status" value="1"/>
</dbReference>
<keyword evidence="3" id="KW-1185">Reference proteome</keyword>
<dbReference type="PANTHER" id="PTHR43143">
    <property type="entry name" value="METALLOPHOSPHOESTERASE, CALCINEURIN SUPERFAMILY"/>
    <property type="match status" value="1"/>
</dbReference>
<dbReference type="InterPro" id="IPR051918">
    <property type="entry name" value="STPP_CPPED1"/>
</dbReference>
<dbReference type="OrthoDB" id="5758963at2"/>
<comment type="caution">
    <text evidence="2">The sequence shown here is derived from an EMBL/GenBank/DDBJ whole genome shotgun (WGS) entry which is preliminary data.</text>
</comment>
<gene>
    <name evidence="2" type="ORF">CK501_12590</name>
</gene>
<dbReference type="GO" id="GO:0016787">
    <property type="term" value="F:hydrolase activity"/>
    <property type="evidence" value="ECO:0007669"/>
    <property type="project" value="InterPro"/>
</dbReference>
<dbReference type="InterPro" id="IPR029052">
    <property type="entry name" value="Metallo-depent_PP-like"/>
</dbReference>
<accession>A0A2A2F4T5</accession>
<dbReference type="Pfam" id="PF00149">
    <property type="entry name" value="Metallophos"/>
    <property type="match status" value="1"/>
</dbReference>
<evidence type="ECO:0000313" key="2">
    <source>
        <dbReference type="EMBL" id="PAU79639.1"/>
    </source>
</evidence>
<dbReference type="AlphaFoldDB" id="A0A2A2F4T5"/>
<evidence type="ECO:0000259" key="1">
    <source>
        <dbReference type="Pfam" id="PF00149"/>
    </source>
</evidence>
<sequence length="293" mass="32732">MQRHLLPTTVAVTLTVFSVGVLASQEGIPEEADLRFAVIGDAEPKPDPEFPGLEAAVDSINELTGPLDLAFVGGVGDIPHDGTVPQYEASLSHLETLSIPFYPIMGNEEFTATEERFLEYATRWNQGEPAIESVWYTIEEDDVAFIFATPDRDGRDFSGEGIDWIESELEALGGKPAMLFIHGAPRGVFPEGGDKGVRNPDFSRLFDEPNLVATFSGDLHVDIERVESMREKHGVHHIQVPPLERTKVPDELRHHPYYRIVSVKDNGEVVVSTYNLVAERFEPEQSYRFDLKR</sequence>
<dbReference type="InterPro" id="IPR004843">
    <property type="entry name" value="Calcineurin-like_PHP"/>
</dbReference>
<feature type="domain" description="Calcineurin-like phosphoesterase" evidence="1">
    <location>
        <begin position="34"/>
        <end position="221"/>
    </location>
</feature>
<dbReference type="SUPFAM" id="SSF56300">
    <property type="entry name" value="Metallo-dependent phosphatases"/>
    <property type="match status" value="1"/>
</dbReference>
<dbReference type="Proteomes" id="UP000218896">
    <property type="component" value="Unassembled WGS sequence"/>
</dbReference>
<evidence type="ECO:0000313" key="3">
    <source>
        <dbReference type="Proteomes" id="UP000218896"/>
    </source>
</evidence>
<proteinExistence type="predicted"/>
<name>A0A2A2F4T5_9GAMM</name>
<dbReference type="EMBL" id="NSKD01000006">
    <property type="protein sequence ID" value="PAU79639.1"/>
    <property type="molecule type" value="Genomic_DNA"/>
</dbReference>
<dbReference type="Gene3D" id="3.60.21.10">
    <property type="match status" value="1"/>
</dbReference>
<dbReference type="RefSeq" id="WP_095618096.1">
    <property type="nucleotide sequence ID" value="NZ_NSKD01000006.1"/>
</dbReference>
<organism evidence="2 3">
    <name type="scientific">Halovibrio salipaludis</name>
    <dbReference type="NCBI Taxonomy" id="2032626"/>
    <lineage>
        <taxon>Bacteria</taxon>
        <taxon>Pseudomonadati</taxon>
        <taxon>Pseudomonadota</taxon>
        <taxon>Gammaproteobacteria</taxon>
        <taxon>Oceanospirillales</taxon>
        <taxon>Halomonadaceae</taxon>
        <taxon>Halovibrio</taxon>
    </lineage>
</organism>
<reference evidence="2 3" key="1">
    <citation type="submission" date="2017-08" db="EMBL/GenBank/DDBJ databases">
        <title>Halovibrio sewagensis sp. nov., isolated from wastewater of high salinity.</title>
        <authorList>
            <person name="Dong X."/>
            <person name="Zhang G."/>
        </authorList>
    </citation>
    <scope>NUCLEOTIDE SEQUENCE [LARGE SCALE GENOMIC DNA]</scope>
    <source>
        <strain evidence="2 3">YL5-2</strain>
    </source>
</reference>
<protein>
    <submittedName>
        <fullName evidence="2">Serine/threonine protein phosphatase</fullName>
    </submittedName>
</protein>